<dbReference type="GO" id="GO:0005829">
    <property type="term" value="C:cytosol"/>
    <property type="evidence" value="ECO:0007669"/>
    <property type="project" value="TreeGrafter"/>
</dbReference>
<dbReference type="InterPro" id="IPR007052">
    <property type="entry name" value="CS_dom"/>
</dbReference>
<reference evidence="4 6" key="1">
    <citation type="journal article" date="2012" name="Nature">
        <title>Algal genomes reveal evolutionary mosaicism and the fate of nucleomorphs.</title>
        <authorList>
            <consortium name="DOE Joint Genome Institute"/>
            <person name="Curtis B.A."/>
            <person name="Tanifuji G."/>
            <person name="Burki F."/>
            <person name="Gruber A."/>
            <person name="Irimia M."/>
            <person name="Maruyama S."/>
            <person name="Arias M.C."/>
            <person name="Ball S.G."/>
            <person name="Gile G.H."/>
            <person name="Hirakawa Y."/>
            <person name="Hopkins J.F."/>
            <person name="Kuo A."/>
            <person name="Rensing S.A."/>
            <person name="Schmutz J."/>
            <person name="Symeonidi A."/>
            <person name="Elias M."/>
            <person name="Eveleigh R.J."/>
            <person name="Herman E.K."/>
            <person name="Klute M.J."/>
            <person name="Nakayama T."/>
            <person name="Obornik M."/>
            <person name="Reyes-Prieto A."/>
            <person name="Armbrust E.V."/>
            <person name="Aves S.J."/>
            <person name="Beiko R.G."/>
            <person name="Coutinho P."/>
            <person name="Dacks J.B."/>
            <person name="Durnford D.G."/>
            <person name="Fast N.M."/>
            <person name="Green B.R."/>
            <person name="Grisdale C.J."/>
            <person name="Hempel F."/>
            <person name="Henrissat B."/>
            <person name="Hoppner M.P."/>
            <person name="Ishida K."/>
            <person name="Kim E."/>
            <person name="Koreny L."/>
            <person name="Kroth P.G."/>
            <person name="Liu Y."/>
            <person name="Malik S.B."/>
            <person name="Maier U.G."/>
            <person name="McRose D."/>
            <person name="Mock T."/>
            <person name="Neilson J.A."/>
            <person name="Onodera N.T."/>
            <person name="Poole A.M."/>
            <person name="Pritham E.J."/>
            <person name="Richards T.A."/>
            <person name="Rocap G."/>
            <person name="Roy S.W."/>
            <person name="Sarai C."/>
            <person name="Schaack S."/>
            <person name="Shirato S."/>
            <person name="Slamovits C.H."/>
            <person name="Spencer D.F."/>
            <person name="Suzuki S."/>
            <person name="Worden A.Z."/>
            <person name="Zauner S."/>
            <person name="Barry K."/>
            <person name="Bell C."/>
            <person name="Bharti A.K."/>
            <person name="Crow J.A."/>
            <person name="Grimwood J."/>
            <person name="Kramer R."/>
            <person name="Lindquist E."/>
            <person name="Lucas S."/>
            <person name="Salamov A."/>
            <person name="McFadden G.I."/>
            <person name="Lane C.E."/>
            <person name="Keeling P.J."/>
            <person name="Gray M.W."/>
            <person name="Grigoriev I.V."/>
            <person name="Archibald J.M."/>
        </authorList>
    </citation>
    <scope>NUCLEOTIDE SEQUENCE</scope>
    <source>
        <strain evidence="4 6">CCMP2712</strain>
    </source>
</reference>
<dbReference type="PaxDb" id="55529-EKX53470"/>
<keyword evidence="6" id="KW-1185">Reference proteome</keyword>
<feature type="compositionally biased region" description="Acidic residues" evidence="2">
    <location>
        <begin position="163"/>
        <end position="172"/>
    </location>
</feature>
<dbReference type="GO" id="GO:0051087">
    <property type="term" value="F:protein-folding chaperone binding"/>
    <property type="evidence" value="ECO:0007669"/>
    <property type="project" value="TreeGrafter"/>
</dbReference>
<dbReference type="STRING" id="905079.L1JZ27"/>
<feature type="domain" description="CS" evidence="3">
    <location>
        <begin position="12"/>
        <end position="122"/>
    </location>
</feature>
<evidence type="ECO:0000259" key="3">
    <source>
        <dbReference type="PROSITE" id="PS51203"/>
    </source>
</evidence>
<evidence type="ECO:0000256" key="2">
    <source>
        <dbReference type="SAM" id="MobiDB-lite"/>
    </source>
</evidence>
<accession>L1JZ27</accession>
<dbReference type="GO" id="GO:0006457">
    <property type="term" value="P:protein folding"/>
    <property type="evidence" value="ECO:0007669"/>
    <property type="project" value="TreeGrafter"/>
</dbReference>
<name>L1JZ27_GUITC</name>
<feature type="region of interest" description="Disordered" evidence="2">
    <location>
        <begin position="163"/>
        <end position="195"/>
    </location>
</feature>
<protein>
    <recommendedName>
        <fullName evidence="3">CS domain-containing protein</fullName>
    </recommendedName>
</protein>
<evidence type="ECO:0000313" key="6">
    <source>
        <dbReference type="Proteomes" id="UP000011087"/>
    </source>
</evidence>
<dbReference type="AlphaFoldDB" id="L1JZ27"/>
<dbReference type="EnsemblProtists" id="EKX53470">
    <property type="protein sequence ID" value="EKX53470"/>
    <property type="gene ID" value="GUITHDRAFT_101171"/>
</dbReference>
<dbReference type="OrthoDB" id="1564555at2759"/>
<dbReference type="KEGG" id="gtt:GUITHDRAFT_101171"/>
<feature type="compositionally biased region" description="Basic residues" evidence="2">
    <location>
        <begin position="182"/>
        <end position="195"/>
    </location>
</feature>
<dbReference type="PANTHER" id="PTHR22932">
    <property type="entry name" value="TELOMERASE-BINDING PROTEIN P23 HSP90 CO-CHAPERONE"/>
    <property type="match status" value="1"/>
</dbReference>
<dbReference type="PROSITE" id="PS51203">
    <property type="entry name" value="CS"/>
    <property type="match status" value="1"/>
</dbReference>
<reference evidence="6" key="2">
    <citation type="submission" date="2012-11" db="EMBL/GenBank/DDBJ databases">
        <authorList>
            <person name="Kuo A."/>
            <person name="Curtis B.A."/>
            <person name="Tanifuji G."/>
            <person name="Burki F."/>
            <person name="Gruber A."/>
            <person name="Irimia M."/>
            <person name="Maruyama S."/>
            <person name="Arias M.C."/>
            <person name="Ball S.G."/>
            <person name="Gile G.H."/>
            <person name="Hirakawa Y."/>
            <person name="Hopkins J.F."/>
            <person name="Rensing S.A."/>
            <person name="Schmutz J."/>
            <person name="Symeonidi A."/>
            <person name="Elias M."/>
            <person name="Eveleigh R.J."/>
            <person name="Herman E.K."/>
            <person name="Klute M.J."/>
            <person name="Nakayama T."/>
            <person name="Obornik M."/>
            <person name="Reyes-Prieto A."/>
            <person name="Armbrust E.V."/>
            <person name="Aves S.J."/>
            <person name="Beiko R.G."/>
            <person name="Coutinho P."/>
            <person name="Dacks J.B."/>
            <person name="Durnford D.G."/>
            <person name="Fast N.M."/>
            <person name="Green B.R."/>
            <person name="Grisdale C."/>
            <person name="Hempe F."/>
            <person name="Henrissat B."/>
            <person name="Hoppner M.P."/>
            <person name="Ishida K.-I."/>
            <person name="Kim E."/>
            <person name="Koreny L."/>
            <person name="Kroth P.G."/>
            <person name="Liu Y."/>
            <person name="Malik S.-B."/>
            <person name="Maier U.G."/>
            <person name="McRose D."/>
            <person name="Mock T."/>
            <person name="Neilson J.A."/>
            <person name="Onodera N.T."/>
            <person name="Poole A.M."/>
            <person name="Pritham E.J."/>
            <person name="Richards T.A."/>
            <person name="Rocap G."/>
            <person name="Roy S.W."/>
            <person name="Sarai C."/>
            <person name="Schaack S."/>
            <person name="Shirato S."/>
            <person name="Slamovits C.H."/>
            <person name="Spencer D.F."/>
            <person name="Suzuki S."/>
            <person name="Worden A.Z."/>
            <person name="Zauner S."/>
            <person name="Barry K."/>
            <person name="Bell C."/>
            <person name="Bharti A.K."/>
            <person name="Crow J.A."/>
            <person name="Grimwood J."/>
            <person name="Kramer R."/>
            <person name="Lindquist E."/>
            <person name="Lucas S."/>
            <person name="Salamov A."/>
            <person name="McFadden G.I."/>
            <person name="Lane C.E."/>
            <person name="Keeling P.J."/>
            <person name="Gray M.W."/>
            <person name="Grigoriev I.V."/>
            <person name="Archibald J.M."/>
        </authorList>
    </citation>
    <scope>NUCLEOTIDE SEQUENCE</scope>
    <source>
        <strain evidence="6">CCMP2712</strain>
    </source>
</reference>
<dbReference type="GeneID" id="17309908"/>
<dbReference type="InterPro" id="IPR045250">
    <property type="entry name" value="p23-like"/>
</dbReference>
<dbReference type="GO" id="GO:0051879">
    <property type="term" value="F:Hsp90 protein binding"/>
    <property type="evidence" value="ECO:0007669"/>
    <property type="project" value="InterPro"/>
</dbReference>
<dbReference type="OMA" id="IEHKVTD"/>
<dbReference type="InterPro" id="IPR008978">
    <property type="entry name" value="HSP20-like_chaperone"/>
</dbReference>
<gene>
    <name evidence="4" type="ORF">GUITHDRAFT_101171</name>
</gene>
<dbReference type="Proteomes" id="UP000011087">
    <property type="component" value="Unassembled WGS sequence"/>
</dbReference>
<dbReference type="GO" id="GO:0051131">
    <property type="term" value="P:chaperone-mediated protein complex assembly"/>
    <property type="evidence" value="ECO:0007669"/>
    <property type="project" value="TreeGrafter"/>
</dbReference>
<proteinExistence type="inferred from homology"/>
<dbReference type="GO" id="GO:0005634">
    <property type="term" value="C:nucleus"/>
    <property type="evidence" value="ECO:0007669"/>
    <property type="project" value="TreeGrafter"/>
</dbReference>
<organism evidence="4">
    <name type="scientific">Guillardia theta (strain CCMP2712)</name>
    <name type="common">Cryptophyte</name>
    <dbReference type="NCBI Taxonomy" id="905079"/>
    <lineage>
        <taxon>Eukaryota</taxon>
        <taxon>Cryptophyceae</taxon>
        <taxon>Pyrenomonadales</taxon>
        <taxon>Geminigeraceae</taxon>
        <taxon>Guillardia</taxon>
    </lineage>
</organism>
<evidence type="ECO:0000313" key="5">
    <source>
        <dbReference type="EnsemblProtists" id="EKX53470"/>
    </source>
</evidence>
<dbReference type="PANTHER" id="PTHR22932:SF1">
    <property type="entry name" value="CO-CHAPERONE PROTEIN DAF-41"/>
    <property type="match status" value="1"/>
</dbReference>
<evidence type="ECO:0000256" key="1">
    <source>
        <dbReference type="ARBA" id="ARBA00025733"/>
    </source>
</evidence>
<dbReference type="HOGENOM" id="CLU_1398737_0_0_1"/>
<evidence type="ECO:0000313" key="4">
    <source>
        <dbReference type="EMBL" id="EKX53470.1"/>
    </source>
</evidence>
<reference evidence="5" key="3">
    <citation type="submission" date="2015-06" db="UniProtKB">
        <authorList>
            <consortium name="EnsemblProtists"/>
        </authorList>
    </citation>
    <scope>IDENTIFICATION</scope>
</reference>
<dbReference type="EMBL" id="JH992970">
    <property type="protein sequence ID" value="EKX53470.1"/>
    <property type="molecule type" value="Genomic_DNA"/>
</dbReference>
<dbReference type="Gene3D" id="2.60.40.790">
    <property type="match status" value="1"/>
</dbReference>
<sequence length="195" mass="23565">MPSRKDHDPSMSTEAEFRWAQRKDRILITIDLQGVTDESFYVHEDGTFKFEGMGSYRQLMWWSLQGLAPAPKKEVMQNLRERESLGNLYAEVYNVTHCEVNARDVSCTLMKAKREAYWPHLLKGGKKPKNMHVDWSKWLDEDKDGVRWNDDVDRPWEWWKHDDEEDDEETEEDMRRREEQKKRFKKKKKQRGEKK</sequence>
<dbReference type="SUPFAM" id="SSF49764">
    <property type="entry name" value="HSP20-like chaperones"/>
    <property type="match status" value="1"/>
</dbReference>
<comment type="similarity">
    <text evidence="1">Belongs to the p23/wos2 family.</text>
</comment>
<dbReference type="RefSeq" id="XP_005840450.1">
    <property type="nucleotide sequence ID" value="XM_005840393.1"/>
</dbReference>